<dbReference type="GO" id="GO:0006351">
    <property type="term" value="P:DNA-templated transcription"/>
    <property type="evidence" value="ECO:0007669"/>
    <property type="project" value="TreeGrafter"/>
</dbReference>
<protein>
    <submittedName>
        <fullName evidence="6">LysR family transcriptional regulator, glycine cleavage system transcriptional activator</fullName>
    </submittedName>
</protein>
<evidence type="ECO:0000313" key="6">
    <source>
        <dbReference type="EMBL" id="SCZ60551.1"/>
    </source>
</evidence>
<dbReference type="GO" id="GO:0043565">
    <property type="term" value="F:sequence-specific DNA binding"/>
    <property type="evidence" value="ECO:0007669"/>
    <property type="project" value="TreeGrafter"/>
</dbReference>
<accession>A0A1G5QGU9</accession>
<dbReference type="InterPro" id="IPR036390">
    <property type="entry name" value="WH_DNA-bd_sf"/>
</dbReference>
<reference evidence="6 7" key="1">
    <citation type="submission" date="2016-10" db="EMBL/GenBank/DDBJ databases">
        <authorList>
            <person name="de Groot N.N."/>
        </authorList>
    </citation>
    <scope>NUCLEOTIDE SEQUENCE [LARGE SCALE GENOMIC DNA]</scope>
    <source>
        <strain evidence="6 7">U95</strain>
    </source>
</reference>
<dbReference type="AlphaFoldDB" id="A0A1G5QGU9"/>
<dbReference type="Gene3D" id="1.10.10.10">
    <property type="entry name" value="Winged helix-like DNA-binding domain superfamily/Winged helix DNA-binding domain"/>
    <property type="match status" value="1"/>
</dbReference>
<dbReference type="PANTHER" id="PTHR30537:SF79">
    <property type="entry name" value="TRANSCRIPTIONAL REGULATOR-RELATED"/>
    <property type="match status" value="1"/>
</dbReference>
<gene>
    <name evidence="6" type="ORF">SAMN04488118_104109</name>
</gene>
<evidence type="ECO:0000256" key="3">
    <source>
        <dbReference type="ARBA" id="ARBA00023125"/>
    </source>
</evidence>
<dbReference type="OrthoDB" id="9813056at2"/>
<keyword evidence="7" id="KW-1185">Reference proteome</keyword>
<proteinExistence type="inferred from homology"/>
<dbReference type="Pfam" id="PF03466">
    <property type="entry name" value="LysR_substrate"/>
    <property type="match status" value="1"/>
</dbReference>
<dbReference type="EMBL" id="FMWG01000004">
    <property type="protein sequence ID" value="SCZ60551.1"/>
    <property type="molecule type" value="Genomic_DNA"/>
</dbReference>
<evidence type="ECO:0000259" key="5">
    <source>
        <dbReference type="PROSITE" id="PS50931"/>
    </source>
</evidence>
<dbReference type="Pfam" id="PF00126">
    <property type="entry name" value="HTH_1"/>
    <property type="match status" value="1"/>
</dbReference>
<name>A0A1G5QGU9_9RHOB</name>
<dbReference type="STRING" id="1156985.SAMN04488118_104109"/>
<feature type="domain" description="HTH lysR-type" evidence="5">
    <location>
        <begin position="8"/>
        <end position="63"/>
    </location>
</feature>
<dbReference type="PROSITE" id="PS50931">
    <property type="entry name" value="HTH_LYSR"/>
    <property type="match status" value="1"/>
</dbReference>
<dbReference type="GO" id="GO:0003700">
    <property type="term" value="F:DNA-binding transcription factor activity"/>
    <property type="evidence" value="ECO:0007669"/>
    <property type="project" value="InterPro"/>
</dbReference>
<dbReference type="InterPro" id="IPR036388">
    <property type="entry name" value="WH-like_DNA-bd_sf"/>
</dbReference>
<dbReference type="PRINTS" id="PR00039">
    <property type="entry name" value="HTHLYSR"/>
</dbReference>
<dbReference type="InterPro" id="IPR058163">
    <property type="entry name" value="LysR-type_TF_proteobact-type"/>
</dbReference>
<dbReference type="Gene3D" id="3.40.190.10">
    <property type="entry name" value="Periplasmic binding protein-like II"/>
    <property type="match status" value="2"/>
</dbReference>
<keyword evidence="2" id="KW-0805">Transcription regulation</keyword>
<dbReference type="InterPro" id="IPR000847">
    <property type="entry name" value="LysR_HTH_N"/>
</dbReference>
<evidence type="ECO:0000256" key="1">
    <source>
        <dbReference type="ARBA" id="ARBA00009437"/>
    </source>
</evidence>
<comment type="similarity">
    <text evidence="1">Belongs to the LysR transcriptional regulatory family.</text>
</comment>
<dbReference type="Proteomes" id="UP000198767">
    <property type="component" value="Unassembled WGS sequence"/>
</dbReference>
<dbReference type="SUPFAM" id="SSF53850">
    <property type="entry name" value="Periplasmic binding protein-like II"/>
    <property type="match status" value="1"/>
</dbReference>
<dbReference type="RefSeq" id="WP_090217811.1">
    <property type="nucleotide sequence ID" value="NZ_FMWG01000004.1"/>
</dbReference>
<organism evidence="6 7">
    <name type="scientific">Epibacterium ulvae</name>
    <dbReference type="NCBI Taxonomy" id="1156985"/>
    <lineage>
        <taxon>Bacteria</taxon>
        <taxon>Pseudomonadati</taxon>
        <taxon>Pseudomonadota</taxon>
        <taxon>Alphaproteobacteria</taxon>
        <taxon>Rhodobacterales</taxon>
        <taxon>Roseobacteraceae</taxon>
        <taxon>Epibacterium</taxon>
    </lineage>
</organism>
<evidence type="ECO:0000256" key="4">
    <source>
        <dbReference type="ARBA" id="ARBA00023163"/>
    </source>
</evidence>
<dbReference type="InterPro" id="IPR005119">
    <property type="entry name" value="LysR_subst-bd"/>
</dbReference>
<dbReference type="SUPFAM" id="SSF46785">
    <property type="entry name" value="Winged helix' DNA-binding domain"/>
    <property type="match status" value="1"/>
</dbReference>
<evidence type="ECO:0000313" key="7">
    <source>
        <dbReference type="Proteomes" id="UP000198767"/>
    </source>
</evidence>
<sequence>MFNSLRHLNALRAFESAARNRSIAKAAAELHVSHSVVSQHVRNLEDWLQVPLFERHSNRIELSEDGKHLEPQIAYGLQILSDACDNILRLSQSGTVNISAEPAIASRWLRKKITDFCEQHPKIECNLRSEWRTPSIDEDQVDLIVHFEERLLRSRTDNERLFPIDGFPAAAKFKVPEDFVANHTKALVDIPLIHDNGRHIWQHWFTEFNQDSTRWNTGKVHSDLSLAIEAAIDGEGMVLADAIICARELASGQLVKTDERTIRCTWYRVAIDENTPSNSASIVLRDWLIAEAQKENFTA</sequence>
<dbReference type="PANTHER" id="PTHR30537">
    <property type="entry name" value="HTH-TYPE TRANSCRIPTIONAL REGULATOR"/>
    <property type="match status" value="1"/>
</dbReference>
<keyword evidence="4" id="KW-0804">Transcription</keyword>
<evidence type="ECO:0000256" key="2">
    <source>
        <dbReference type="ARBA" id="ARBA00023015"/>
    </source>
</evidence>
<keyword evidence="3" id="KW-0238">DNA-binding</keyword>